<accession>S6CUC8</accession>
<keyword evidence="5" id="KW-0859">Xylose metabolism</keyword>
<dbReference type="GO" id="GO:0042732">
    <property type="term" value="P:D-xylose metabolic process"/>
    <property type="evidence" value="ECO:0007669"/>
    <property type="project" value="UniProtKB-KW"/>
</dbReference>
<dbReference type="InterPro" id="IPR036237">
    <property type="entry name" value="Xyl_isomerase-like_sf"/>
</dbReference>
<comment type="subcellular location">
    <subcellularLocation>
        <location evidence="1">Cytoplasm</location>
    </subcellularLocation>
</comment>
<dbReference type="InterPro" id="IPR013022">
    <property type="entry name" value="Xyl_isomerase-like_TIM-brl"/>
</dbReference>
<dbReference type="HAMAP" id="MF_00455">
    <property type="entry name" value="Xylose_isom_A"/>
    <property type="match status" value="1"/>
</dbReference>
<dbReference type="NCBIfam" id="TIGR02630">
    <property type="entry name" value="xylose_isom_A"/>
    <property type="match status" value="1"/>
</dbReference>
<keyword evidence="8" id="KW-0119">Carbohydrate metabolism</keyword>
<dbReference type="GO" id="GO:0009045">
    <property type="term" value="F:xylose isomerase activity"/>
    <property type="evidence" value="ECO:0007669"/>
    <property type="project" value="UniProtKB-EC"/>
</dbReference>
<evidence type="ECO:0000313" key="11">
    <source>
        <dbReference type="EMBL" id="CCQ34339.1"/>
    </source>
</evidence>
<gene>
    <name evidence="11" type="ORF">HTIA_2228</name>
</gene>
<name>S6CUC8_9EURY</name>
<dbReference type="KEGG" id="hti:HTIA_2228"/>
<dbReference type="PANTHER" id="PTHR48408:SF1">
    <property type="entry name" value="XYLOSE ISOMERASE"/>
    <property type="match status" value="1"/>
</dbReference>
<sequence>MCLYHGTGDIMTEYFPEIDEITYEGPDSEDPLSYSYYQPDKQVGEKTMAEHLRFSVAFWHTLTEDGSDPFGAGTMQRPWDDIDDPMEKAHARVDAGFEFFEKLGVPYFCFHDRDIAPKGENLAESNENLDEIVDHVEEKMDETGVELLWGTSQLFMEPKFMHGAATSPNPDVFAHAAGQVKKAMEVTERLGGENFVFWGGREGYKTLLNADMGRELDNMGRFFRMAADYADDIGFDGQLLIEPKPKEPTKHQYDFDAANVLAFLREYGLEDRFNLNLEANHATLAGHTFRHELQYARINDSLGSVDANQGDKLIGWDTDEFPTDVYMTTLAMWEVLENDGLAPGGLNFDAKVRRESFEPVDLFYGHVTGMDTFARGLEVAHELREDNVFEDVLDDRYGYDEGIGAEIAAESTDFESLAEYALNNDGIDLESGRQEKLKSVLNRYILES</sequence>
<reference evidence="11 12" key="1">
    <citation type="journal article" date="2014" name="Environ. Microbiol.">
        <title>Halorhabdus tiamatea: proteogenomics and glycosidase activity measurements identify the first cultivated euryarchaeon from a deep-sea anoxic brine lake as potential polysaccharide degrader.</title>
        <authorList>
            <person name="Werner J."/>
            <person name="Ferrer M."/>
            <person name="Michel G."/>
            <person name="Mann A.J."/>
            <person name="Huang S."/>
            <person name="Juarez S."/>
            <person name="Ciordia S."/>
            <person name="Albar J.P."/>
            <person name="Alcaide M."/>
            <person name="La Cono V."/>
            <person name="Yakimov M.M."/>
            <person name="Antunes A."/>
            <person name="Taborda M."/>
            <person name="Da Costa M.S."/>
            <person name="Amann R.I."/>
            <person name="Gloeckner F.O."/>
            <person name="Golyshina O.V."/>
            <person name="Golyshin P.N."/>
            <person name="Teeling H."/>
        </authorList>
    </citation>
    <scope>NUCLEOTIDE SEQUENCE [LARGE SCALE GENOMIC DNA]</scope>
    <source>
        <strain evidence="12">SARL4B</strain>
    </source>
</reference>
<dbReference type="InterPro" id="IPR001998">
    <property type="entry name" value="Xylose_isomerase"/>
</dbReference>
<evidence type="ECO:0000256" key="5">
    <source>
        <dbReference type="ARBA" id="ARBA00022629"/>
    </source>
</evidence>
<dbReference type="PRINTS" id="PR00688">
    <property type="entry name" value="XYLOSISMRASE"/>
</dbReference>
<dbReference type="PROSITE" id="PS51415">
    <property type="entry name" value="XYLOSE_ISOMERASE"/>
    <property type="match status" value="1"/>
</dbReference>
<dbReference type="HOGENOM" id="CLU_037261_1_0_2"/>
<dbReference type="PANTHER" id="PTHR48408">
    <property type="match status" value="1"/>
</dbReference>
<comment type="catalytic activity">
    <reaction evidence="9">
        <text>alpha-D-xylose = alpha-D-xylulofuranose</text>
        <dbReference type="Rhea" id="RHEA:22816"/>
        <dbReference type="ChEBI" id="CHEBI:28518"/>
        <dbReference type="ChEBI" id="CHEBI:188998"/>
        <dbReference type="EC" id="5.3.1.5"/>
    </reaction>
</comment>
<dbReference type="Proteomes" id="UP000015381">
    <property type="component" value="Chromosome I"/>
</dbReference>
<dbReference type="InterPro" id="IPR013452">
    <property type="entry name" value="Xylose_isom_bac"/>
</dbReference>
<evidence type="ECO:0000256" key="9">
    <source>
        <dbReference type="ARBA" id="ARBA00033659"/>
    </source>
</evidence>
<dbReference type="GO" id="GO:0046872">
    <property type="term" value="F:metal ion binding"/>
    <property type="evidence" value="ECO:0007669"/>
    <property type="project" value="UniProtKB-KW"/>
</dbReference>
<evidence type="ECO:0000256" key="3">
    <source>
        <dbReference type="ARBA" id="ARBA00011958"/>
    </source>
</evidence>
<dbReference type="SUPFAM" id="SSF51658">
    <property type="entry name" value="Xylose isomerase-like"/>
    <property type="match status" value="1"/>
</dbReference>
<protein>
    <recommendedName>
        <fullName evidence="3">xylose isomerase</fullName>
        <ecNumber evidence="3">5.3.1.5</ecNumber>
    </recommendedName>
</protein>
<proteinExistence type="inferred from homology"/>
<organism evidence="11 12">
    <name type="scientific">Halorhabdus tiamatea SARL4B</name>
    <dbReference type="NCBI Taxonomy" id="1033806"/>
    <lineage>
        <taxon>Archaea</taxon>
        <taxon>Methanobacteriati</taxon>
        <taxon>Methanobacteriota</taxon>
        <taxon>Stenosarchaea group</taxon>
        <taxon>Halobacteria</taxon>
        <taxon>Halobacteriales</taxon>
        <taxon>Haloarculaceae</taxon>
        <taxon>Halorhabdus</taxon>
    </lineage>
</organism>
<keyword evidence="4" id="KW-0963">Cytoplasm</keyword>
<keyword evidence="12" id="KW-1185">Reference proteome</keyword>
<keyword evidence="7 11" id="KW-0413">Isomerase</keyword>
<dbReference type="EMBL" id="HF571520">
    <property type="protein sequence ID" value="CCQ34339.1"/>
    <property type="molecule type" value="Genomic_DNA"/>
</dbReference>
<evidence type="ECO:0000313" key="12">
    <source>
        <dbReference type="Proteomes" id="UP000015381"/>
    </source>
</evidence>
<comment type="similarity">
    <text evidence="2">Belongs to the xylose isomerase family.</text>
</comment>
<evidence type="ECO:0000259" key="10">
    <source>
        <dbReference type="Pfam" id="PF01261"/>
    </source>
</evidence>
<evidence type="ECO:0000256" key="2">
    <source>
        <dbReference type="ARBA" id="ARBA00005765"/>
    </source>
</evidence>
<dbReference type="PATRIC" id="fig|1033806.12.peg.2215"/>
<dbReference type="Pfam" id="PF01261">
    <property type="entry name" value="AP_endonuc_2"/>
    <property type="match status" value="1"/>
</dbReference>
<keyword evidence="6" id="KW-0479">Metal-binding</keyword>
<feature type="domain" description="Xylose isomerase-like TIM barrel" evidence="10">
    <location>
        <begin position="94"/>
        <end position="309"/>
    </location>
</feature>
<evidence type="ECO:0000256" key="6">
    <source>
        <dbReference type="ARBA" id="ARBA00022723"/>
    </source>
</evidence>
<dbReference type="NCBIfam" id="NF003998">
    <property type="entry name" value="PRK05474.1"/>
    <property type="match status" value="1"/>
</dbReference>
<dbReference type="AlphaFoldDB" id="S6CUC8"/>
<evidence type="ECO:0000256" key="7">
    <source>
        <dbReference type="ARBA" id="ARBA00023235"/>
    </source>
</evidence>
<dbReference type="EC" id="5.3.1.5" evidence="3"/>
<evidence type="ECO:0000256" key="4">
    <source>
        <dbReference type="ARBA" id="ARBA00022490"/>
    </source>
</evidence>
<evidence type="ECO:0000256" key="8">
    <source>
        <dbReference type="ARBA" id="ARBA00023277"/>
    </source>
</evidence>
<evidence type="ECO:0000256" key="1">
    <source>
        <dbReference type="ARBA" id="ARBA00004496"/>
    </source>
</evidence>
<dbReference type="Gene3D" id="3.20.20.150">
    <property type="entry name" value="Divalent-metal-dependent TIM barrel enzymes"/>
    <property type="match status" value="1"/>
</dbReference>